<keyword evidence="1" id="KW-0732">Signal</keyword>
<reference evidence="2" key="1">
    <citation type="submission" date="2017-07" db="EMBL/GenBank/DDBJ databases">
        <title>Taro Niue Genome Assembly and Annotation.</title>
        <authorList>
            <person name="Atibalentja N."/>
            <person name="Keating K."/>
            <person name="Fields C.J."/>
        </authorList>
    </citation>
    <scope>NUCLEOTIDE SEQUENCE</scope>
    <source>
        <strain evidence="2">Niue_2</strain>
        <tissue evidence="2">Leaf</tissue>
    </source>
</reference>
<gene>
    <name evidence="2" type="ORF">Taro_055440</name>
</gene>
<dbReference type="Proteomes" id="UP000652761">
    <property type="component" value="Unassembled WGS sequence"/>
</dbReference>
<comment type="caution">
    <text evidence="2">The sequence shown here is derived from an EMBL/GenBank/DDBJ whole genome shotgun (WGS) entry which is preliminary data.</text>
</comment>
<sequence length="291" mass="31699">MSRSAFGLRLGSRRLLALVFVGCGRRHPGCRDLVATGWSSPSCSEGDAPMVVFWLPDFWRWFVPWLADDPPGGLREVCRAYLCRLTCLGYKLAVSFAYGGCPTSPLSPSAWHLRACPVQRLSPFSWDPHPWEPVEGILRAMSMLELAAMLADSRAEGKMVVGSGIDHVMVSGVGPQLGRAAVVRVWCVLYSGSLASLYREGYRQESAAGELEVNLVALAYTMVRVLSGCLGSLTSWRVRGPGQFCLWALDLVERVRAEGCFRMFSDSTGFAGVVFAPTLVVGHGVLYSTAL</sequence>
<feature type="signal peptide" evidence="1">
    <location>
        <begin position="1"/>
        <end position="17"/>
    </location>
</feature>
<organism evidence="2 3">
    <name type="scientific">Colocasia esculenta</name>
    <name type="common">Wild taro</name>
    <name type="synonym">Arum esculentum</name>
    <dbReference type="NCBI Taxonomy" id="4460"/>
    <lineage>
        <taxon>Eukaryota</taxon>
        <taxon>Viridiplantae</taxon>
        <taxon>Streptophyta</taxon>
        <taxon>Embryophyta</taxon>
        <taxon>Tracheophyta</taxon>
        <taxon>Spermatophyta</taxon>
        <taxon>Magnoliopsida</taxon>
        <taxon>Liliopsida</taxon>
        <taxon>Araceae</taxon>
        <taxon>Aroideae</taxon>
        <taxon>Colocasieae</taxon>
        <taxon>Colocasia</taxon>
    </lineage>
</organism>
<dbReference type="AlphaFoldDB" id="A0A843XR00"/>
<proteinExistence type="predicted"/>
<evidence type="ECO:0000313" key="3">
    <source>
        <dbReference type="Proteomes" id="UP000652761"/>
    </source>
</evidence>
<dbReference type="EMBL" id="NMUH01012815">
    <property type="protein sequence ID" value="MQM22388.1"/>
    <property type="molecule type" value="Genomic_DNA"/>
</dbReference>
<keyword evidence="3" id="KW-1185">Reference proteome</keyword>
<evidence type="ECO:0000256" key="1">
    <source>
        <dbReference type="SAM" id="SignalP"/>
    </source>
</evidence>
<feature type="chain" id="PRO_5032352466" evidence="1">
    <location>
        <begin position="18"/>
        <end position="291"/>
    </location>
</feature>
<name>A0A843XR00_COLES</name>
<evidence type="ECO:0000313" key="2">
    <source>
        <dbReference type="EMBL" id="MQM22388.1"/>
    </source>
</evidence>
<accession>A0A843XR00</accession>
<protein>
    <submittedName>
        <fullName evidence="2">Uncharacterized protein</fullName>
    </submittedName>
</protein>